<keyword evidence="2" id="KW-1185">Reference proteome</keyword>
<dbReference type="EMBL" id="JANBUP010003244">
    <property type="protein sequence ID" value="KAJ2797369.1"/>
    <property type="molecule type" value="Genomic_DNA"/>
</dbReference>
<protein>
    <submittedName>
        <fullName evidence="1">Uncharacterized protein</fullName>
    </submittedName>
</protein>
<feature type="non-terminal residue" evidence="1">
    <location>
        <position position="516"/>
    </location>
</feature>
<comment type="caution">
    <text evidence="1">The sequence shown here is derived from an EMBL/GenBank/DDBJ whole genome shotgun (WGS) entry which is preliminary data.</text>
</comment>
<gene>
    <name evidence="1" type="ORF">H4S07_005963</name>
</gene>
<proteinExistence type="predicted"/>
<reference evidence="1" key="1">
    <citation type="submission" date="2022-07" db="EMBL/GenBank/DDBJ databases">
        <title>Phylogenomic reconstructions and comparative analyses of Kickxellomycotina fungi.</title>
        <authorList>
            <person name="Reynolds N.K."/>
            <person name="Stajich J.E."/>
            <person name="Barry K."/>
            <person name="Grigoriev I.V."/>
            <person name="Crous P."/>
            <person name="Smith M.E."/>
        </authorList>
    </citation>
    <scope>NUCLEOTIDE SEQUENCE</scope>
    <source>
        <strain evidence="1">CBS 102833</strain>
    </source>
</reference>
<sequence>EPNLAAIAKNEEADELLKLCHLILTLAVQCERNQVYIGKIMSLGEEDQRSLMVSIESVLAQLGSAEPDGEADGNDIDMDDESRSNDGTDPVARLQAELMKSYAEKDELEKSAHELSVEHRQVQNKYEELLVLNEELKMRMDDLEKSMARADKSGRADFLLRAEIENLKHDLEKADIRSQDADRVHKEQTAAISDLSRKLAETSDAKDEAVRLRDQLQEYKHAAERLAKSEHVIEKYKKKLEESTDLRRQVRLLEEQLAQAQDRSRQIEDEFRRVAQRRPAMDNYRDEYAQLEARHNQATGELAQAAEQLRSLEAEKERLHQDKQRDQEMILSLEESLREFELHGAGSTTLESGLASAMAADDRTALLAKIARLERELGEAKNGTVQPSSTSATDFLEEIADTASREREDALRELRQEQDLRKRLEIDVATYSERLVASSADVTNAHSLLAQAKEELDRARAASLASEQERNAACEALRRLDGGEAANLRKENSSLEGWYAETHEQSKEFKAEIDRL</sequence>
<name>A0ACC1KYA7_9FUNG</name>
<evidence type="ECO:0000313" key="2">
    <source>
        <dbReference type="Proteomes" id="UP001140096"/>
    </source>
</evidence>
<evidence type="ECO:0000313" key="1">
    <source>
        <dbReference type="EMBL" id="KAJ2797369.1"/>
    </source>
</evidence>
<accession>A0ACC1KYA7</accession>
<feature type="non-terminal residue" evidence="1">
    <location>
        <position position="1"/>
    </location>
</feature>
<organism evidence="1 2">
    <name type="scientific">Coemansia furcata</name>
    <dbReference type="NCBI Taxonomy" id="417177"/>
    <lineage>
        <taxon>Eukaryota</taxon>
        <taxon>Fungi</taxon>
        <taxon>Fungi incertae sedis</taxon>
        <taxon>Zoopagomycota</taxon>
        <taxon>Kickxellomycotina</taxon>
        <taxon>Kickxellomycetes</taxon>
        <taxon>Kickxellales</taxon>
        <taxon>Kickxellaceae</taxon>
        <taxon>Coemansia</taxon>
    </lineage>
</organism>
<dbReference type="Proteomes" id="UP001140096">
    <property type="component" value="Unassembled WGS sequence"/>
</dbReference>